<keyword evidence="3" id="KW-1185">Reference proteome</keyword>
<evidence type="ECO:0000313" key="3">
    <source>
        <dbReference type="Proteomes" id="UP001437256"/>
    </source>
</evidence>
<name>A0ABR2ZQ22_9AGAR</name>
<feature type="region of interest" description="Disordered" evidence="1">
    <location>
        <begin position="123"/>
        <end position="160"/>
    </location>
</feature>
<feature type="region of interest" description="Disordered" evidence="1">
    <location>
        <begin position="308"/>
        <end position="329"/>
    </location>
</feature>
<gene>
    <name evidence="2" type="ORF">AAF712_009667</name>
</gene>
<dbReference type="Proteomes" id="UP001437256">
    <property type="component" value="Unassembled WGS sequence"/>
</dbReference>
<dbReference type="SUPFAM" id="SSF52047">
    <property type="entry name" value="RNI-like"/>
    <property type="match status" value="1"/>
</dbReference>
<dbReference type="EMBL" id="JBBXMP010000081">
    <property type="protein sequence ID" value="KAL0063463.1"/>
    <property type="molecule type" value="Genomic_DNA"/>
</dbReference>
<feature type="region of interest" description="Disordered" evidence="1">
    <location>
        <begin position="362"/>
        <end position="381"/>
    </location>
</feature>
<dbReference type="InterPro" id="IPR032675">
    <property type="entry name" value="LRR_dom_sf"/>
</dbReference>
<dbReference type="Gene3D" id="3.80.10.10">
    <property type="entry name" value="Ribonuclease Inhibitor"/>
    <property type="match status" value="1"/>
</dbReference>
<protein>
    <submittedName>
        <fullName evidence="2">Uncharacterized protein</fullName>
    </submittedName>
</protein>
<organism evidence="2 3">
    <name type="scientific">Marasmius tenuissimus</name>
    <dbReference type="NCBI Taxonomy" id="585030"/>
    <lineage>
        <taxon>Eukaryota</taxon>
        <taxon>Fungi</taxon>
        <taxon>Dikarya</taxon>
        <taxon>Basidiomycota</taxon>
        <taxon>Agaricomycotina</taxon>
        <taxon>Agaricomycetes</taxon>
        <taxon>Agaricomycetidae</taxon>
        <taxon>Agaricales</taxon>
        <taxon>Marasmiineae</taxon>
        <taxon>Marasmiaceae</taxon>
        <taxon>Marasmius</taxon>
    </lineage>
</organism>
<reference evidence="2 3" key="1">
    <citation type="submission" date="2024-05" db="EMBL/GenBank/DDBJ databases">
        <title>A draft genome resource for the thread blight pathogen Marasmius tenuissimus strain MS-2.</title>
        <authorList>
            <person name="Yulfo-Soto G.E."/>
            <person name="Baruah I.K."/>
            <person name="Amoako-Attah I."/>
            <person name="Bukari Y."/>
            <person name="Meinhardt L.W."/>
            <person name="Bailey B.A."/>
            <person name="Cohen S.P."/>
        </authorList>
    </citation>
    <scope>NUCLEOTIDE SEQUENCE [LARGE SCALE GENOMIC DNA]</scope>
    <source>
        <strain evidence="2 3">MS-2</strain>
    </source>
</reference>
<proteinExistence type="predicted"/>
<feature type="compositionally biased region" description="Basic and acidic residues" evidence="1">
    <location>
        <begin position="139"/>
        <end position="150"/>
    </location>
</feature>
<sequence>MSSQPIVDPHNPLYCPSIPANMYLSQVLHPIRNQRPKSQANKMNLNILTSSRIRKGSTRNSGSISSFVRMLHHWHDSVLRSKEKEGLASNSNDCMDFGPPRIVESMKNNSKTHHRMNNIVAASRSGPRTRAKSRAQTRNVDDGLPSKDHVVPSLTTSNPASPAVVMKKGAHRPSAVASSKSGSLIRPFWDISGSSDSTLASPTFSVAQVGNETELNILPPGLRSDQEHSGLVDTLLIHPTLTAPVTTKPKTMILKSLLRRAVPAITLSTRVQSDDTSQNYQCSIFDLKSRKRKLEELFPDLLIPSESSGTKRHKGIQINASPRGGSFNVQYSESDDDEDDVYDYALPRECFRDLFQDKQAAKELLSPRDGGNTESQKTSAEERIKSLEDALYGHPIGTESPRGYGILLEKLDTMMPGIRLRQRLSEATYSGDLLPFGNQPEGEDGLNWGGYMPVQGRGRIRERSHQGVADFLGEEGLLNERVMEILRTSEIRRLDMAPSLADEGGLNLGGRDTFKVFGKPNSFLFLSELTFSGSPVNDIDLLHIIRLPRLKRLWLENTDICDEAIYHLTGLRSTLCALSVANNPRITDDAIPALVLLNKLQFLSLAGTGIGMVGLRKLASVINGEKRVVDVEIPEKCEIYVANLETSAHYLLQIPPPLISVPSLCGQLSIGALKRNLEAHYAVAATRAPPPGLPPPLRLDRAGGSSSTATEVAAFLTKAEMKEKLEGILRMREVDLLVKGMVFG</sequence>
<evidence type="ECO:0000256" key="1">
    <source>
        <dbReference type="SAM" id="MobiDB-lite"/>
    </source>
</evidence>
<comment type="caution">
    <text evidence="2">The sequence shown here is derived from an EMBL/GenBank/DDBJ whole genome shotgun (WGS) entry which is preliminary data.</text>
</comment>
<accession>A0ABR2ZQ22</accession>
<evidence type="ECO:0000313" key="2">
    <source>
        <dbReference type="EMBL" id="KAL0063463.1"/>
    </source>
</evidence>